<dbReference type="EMBL" id="NBWU01000004">
    <property type="protein sequence ID" value="PCE63675.1"/>
    <property type="molecule type" value="Genomic_DNA"/>
</dbReference>
<dbReference type="PANTHER" id="PTHR37804:SF1">
    <property type="entry name" value="CDAA REGULATORY PROTEIN CDAR"/>
    <property type="match status" value="1"/>
</dbReference>
<dbReference type="Gene3D" id="2.170.120.40">
    <property type="entry name" value="YbbR-like domain"/>
    <property type="match status" value="1"/>
</dbReference>
<evidence type="ECO:0000313" key="2">
    <source>
        <dbReference type="Proteomes" id="UP000219559"/>
    </source>
</evidence>
<dbReference type="PANTHER" id="PTHR37804">
    <property type="entry name" value="CDAA REGULATORY PROTEIN CDAR"/>
    <property type="match status" value="1"/>
</dbReference>
<accession>A0A2A4G7E5</accession>
<reference evidence="1 2" key="1">
    <citation type="submission" date="2017-04" db="EMBL/GenBank/DDBJ databases">
        <title>A new member of the family Flavobacteriaceae isolated from ascidians.</title>
        <authorList>
            <person name="Chen L."/>
        </authorList>
    </citation>
    <scope>NUCLEOTIDE SEQUENCE [LARGE SCALE GENOMIC DNA]</scope>
    <source>
        <strain evidence="1 2">HQA918</strain>
    </source>
</reference>
<gene>
    <name evidence="1" type="ORF">B7P33_10340</name>
</gene>
<dbReference type="AlphaFoldDB" id="A0A2A4G7E5"/>
<proteinExistence type="predicted"/>
<evidence type="ECO:0000313" key="1">
    <source>
        <dbReference type="EMBL" id="PCE63675.1"/>
    </source>
</evidence>
<name>A0A2A4G7E5_9FLAO</name>
<keyword evidence="2" id="KW-1185">Reference proteome</keyword>
<dbReference type="Pfam" id="PF07949">
    <property type="entry name" value="YbbR"/>
    <property type="match status" value="1"/>
</dbReference>
<sequence length="316" mass="35943">MQAAFEHQRKQRRIKVFLFFLSLSLLSWFVNKLSGSYIGKLEVPVTYTQLADTLLLTQPLPEKIQLSLNSGGFYLLGQQIHTNAKEISLNRLQKNPKGHYITRQELKRQLALQLPNDTGLRELFLNDTLYVQVSPLAVKEVPVVLDLNLELGSDFMLQDSVTISPAQIRVVGPISSLDTIRQIASEPLELKQIQKGFDLEASLILPKLLNTQYDPMQVRVRGEVIRFSEKIIQVPVTITQLPPDIQIRTFPETVSILCRDRIDKIRDLTASDFLVSAPFPEGDEKNTLALQIGKKPTDIHTVLLLEEEVHYIIRKE</sequence>
<dbReference type="OrthoDB" id="1150187at2"/>
<dbReference type="InterPro" id="IPR012505">
    <property type="entry name" value="YbbR"/>
</dbReference>
<dbReference type="InterPro" id="IPR053154">
    <property type="entry name" value="c-di-AMP_regulator"/>
</dbReference>
<dbReference type="RefSeq" id="WP_097442391.1">
    <property type="nucleotide sequence ID" value="NZ_NBWU01000004.1"/>
</dbReference>
<protein>
    <recommendedName>
        <fullName evidence="3">YbbR-like domain-containing protein</fullName>
    </recommendedName>
</protein>
<dbReference type="Proteomes" id="UP000219559">
    <property type="component" value="Unassembled WGS sequence"/>
</dbReference>
<evidence type="ECO:0008006" key="3">
    <source>
        <dbReference type="Google" id="ProtNLM"/>
    </source>
</evidence>
<organism evidence="1 2">
    <name type="scientific">Sediminicola luteus</name>
    <dbReference type="NCBI Taxonomy" id="319238"/>
    <lineage>
        <taxon>Bacteria</taxon>
        <taxon>Pseudomonadati</taxon>
        <taxon>Bacteroidota</taxon>
        <taxon>Flavobacteriia</taxon>
        <taxon>Flavobacteriales</taxon>
        <taxon>Flavobacteriaceae</taxon>
        <taxon>Sediminicola</taxon>
    </lineage>
</organism>
<comment type="caution">
    <text evidence="1">The sequence shown here is derived from an EMBL/GenBank/DDBJ whole genome shotgun (WGS) entry which is preliminary data.</text>
</comment>